<dbReference type="eggNOG" id="COG1881">
    <property type="taxonomic scope" value="Bacteria"/>
</dbReference>
<dbReference type="RefSeq" id="WP_065860824.1">
    <property type="nucleotide sequence ID" value="NZ_LT906441.1"/>
</dbReference>
<name>A0A239WAN0_9ACTN</name>
<dbReference type="InterPro" id="IPR005247">
    <property type="entry name" value="YbhB_YbcL/LppC-like"/>
</dbReference>
<dbReference type="KEGG" id="cgrn:4412665_00613"/>
<organism evidence="2 3">
    <name type="scientific">Cutibacterium granulosum</name>
    <dbReference type="NCBI Taxonomy" id="33011"/>
    <lineage>
        <taxon>Bacteria</taxon>
        <taxon>Bacillati</taxon>
        <taxon>Actinomycetota</taxon>
        <taxon>Actinomycetes</taxon>
        <taxon>Propionibacteriales</taxon>
        <taxon>Propionibacteriaceae</taxon>
        <taxon>Cutibacterium</taxon>
    </lineage>
</organism>
<gene>
    <name evidence="2" type="primary">ybhB</name>
    <name evidence="2" type="ORF">SAMEA4412665_00613</name>
</gene>
<sequence>MKLETTSFEQGAAIPLRYAHSGAGGENVVPELSWTPGPEGTKSYAITCYDPDAPTGSGFWHWIAADIPADVTHIDAGGPLPQGVREFDSDYQEPGYGGPNPPAGPAHRYVFTVHALPTETLEAPQGAANVQARFAIHTSALDSASIMGTFQQG</sequence>
<dbReference type="EMBL" id="LT906441">
    <property type="protein sequence ID" value="SNV31442.1"/>
    <property type="molecule type" value="Genomic_DNA"/>
</dbReference>
<evidence type="ECO:0000313" key="2">
    <source>
        <dbReference type="EMBL" id="SNV31442.1"/>
    </source>
</evidence>
<dbReference type="Gene3D" id="3.90.280.10">
    <property type="entry name" value="PEBP-like"/>
    <property type="match status" value="1"/>
</dbReference>
<dbReference type="Proteomes" id="UP000215332">
    <property type="component" value="Chromosome 1"/>
</dbReference>
<dbReference type="SUPFAM" id="SSF49777">
    <property type="entry name" value="PEBP-like"/>
    <property type="match status" value="1"/>
</dbReference>
<evidence type="ECO:0000313" key="3">
    <source>
        <dbReference type="Proteomes" id="UP000215332"/>
    </source>
</evidence>
<dbReference type="PANTHER" id="PTHR30289:SF1">
    <property type="entry name" value="PEBP (PHOSPHATIDYLETHANOLAMINE-BINDING PROTEIN) FAMILY PROTEIN"/>
    <property type="match status" value="1"/>
</dbReference>
<dbReference type="PANTHER" id="PTHR30289">
    <property type="entry name" value="UNCHARACTERIZED PROTEIN YBCL-RELATED"/>
    <property type="match status" value="1"/>
</dbReference>
<protein>
    <submittedName>
        <fullName evidence="2">Putative kinase inhibitor protein</fullName>
    </submittedName>
</protein>
<dbReference type="Pfam" id="PF01161">
    <property type="entry name" value="PBP"/>
    <property type="match status" value="1"/>
</dbReference>
<evidence type="ECO:0000256" key="1">
    <source>
        <dbReference type="ARBA" id="ARBA00007120"/>
    </source>
</evidence>
<dbReference type="CDD" id="cd00865">
    <property type="entry name" value="PEBP_bact_arch"/>
    <property type="match status" value="1"/>
</dbReference>
<proteinExistence type="inferred from homology"/>
<dbReference type="AlphaFoldDB" id="A0A239WAN0"/>
<comment type="similarity">
    <text evidence="1">Belongs to the UPF0098 family.</text>
</comment>
<dbReference type="InterPro" id="IPR036610">
    <property type="entry name" value="PEBP-like_sf"/>
</dbReference>
<reference evidence="2 3" key="1">
    <citation type="submission" date="2017-06" db="EMBL/GenBank/DDBJ databases">
        <authorList>
            <consortium name="Pathogen Informatics"/>
        </authorList>
    </citation>
    <scope>NUCLEOTIDE SEQUENCE [LARGE SCALE GENOMIC DNA]</scope>
    <source>
        <strain evidence="2 3">NCTC11865</strain>
    </source>
</reference>
<accession>A0A239WAN0</accession>
<dbReference type="InterPro" id="IPR008914">
    <property type="entry name" value="PEBP"/>
</dbReference>
<dbReference type="NCBIfam" id="TIGR00481">
    <property type="entry name" value="YbhB/YbcL family Raf kinase inhibitor-like protein"/>
    <property type="match status" value="1"/>
</dbReference>